<keyword evidence="2" id="KW-0238">DNA-binding</keyword>
<keyword evidence="6" id="KW-1185">Reference proteome</keyword>
<dbReference type="Proteomes" id="UP001156690">
    <property type="component" value="Unassembled WGS sequence"/>
</dbReference>
<evidence type="ECO:0000256" key="3">
    <source>
        <dbReference type="ARBA" id="ARBA00023163"/>
    </source>
</evidence>
<keyword evidence="1" id="KW-0805">Transcription regulation</keyword>
<reference evidence="6" key="1">
    <citation type="journal article" date="2019" name="Int. J. Syst. Evol. Microbiol.">
        <title>The Global Catalogue of Microorganisms (GCM) 10K type strain sequencing project: providing services to taxonomists for standard genome sequencing and annotation.</title>
        <authorList>
            <consortium name="The Broad Institute Genomics Platform"/>
            <consortium name="The Broad Institute Genome Sequencing Center for Infectious Disease"/>
            <person name="Wu L."/>
            <person name="Ma J."/>
        </authorList>
    </citation>
    <scope>NUCLEOTIDE SEQUENCE [LARGE SCALE GENOMIC DNA]</scope>
    <source>
        <strain evidence="6">NBRC 15640</strain>
    </source>
</reference>
<evidence type="ECO:0000256" key="1">
    <source>
        <dbReference type="ARBA" id="ARBA00023015"/>
    </source>
</evidence>
<dbReference type="EMBL" id="BSNX01000007">
    <property type="protein sequence ID" value="GLQ71556.1"/>
    <property type="molecule type" value="Genomic_DNA"/>
</dbReference>
<dbReference type="SMART" id="SM00421">
    <property type="entry name" value="HTH_LUXR"/>
    <property type="match status" value="1"/>
</dbReference>
<dbReference type="GO" id="GO:0006355">
    <property type="term" value="P:regulation of DNA-templated transcription"/>
    <property type="evidence" value="ECO:0007669"/>
    <property type="project" value="InterPro"/>
</dbReference>
<name>A0AAV5NLR5_9VIBR</name>
<sequence length="325" mass="37241">MMSKQINRCSSELETFSALLLSVYELARHVSIDEFQSEVLNAIESCISHSSAWWGRASIQNDGPHLHRTHLKNLSERYLSDWKAMREKDITVQKVFDDPGQAVIIRFADSDTPLELKNLGKEHGISQLMCVIAIDPVTQLCEHVALYRSYGEPDFTQSDVDTLTNLMPHLVSATTTNQLRTLYNLRESVNHHRVAFAICDKKGVLQMTEPTFTALLLTDFPDWKGPQLPPELYESEYCGENITLSFDRIGGLLLMQARYRDQSDQLSSREKSVAKLMNEGMTYKMIARQLDIAPNTVRHHIRSMYQKLNIHNKTELIRLIQPLLH</sequence>
<protein>
    <submittedName>
        <fullName evidence="5">Helix-turn-helix transcriptional regulator</fullName>
    </submittedName>
</protein>
<dbReference type="InterPro" id="IPR016032">
    <property type="entry name" value="Sig_transdc_resp-reg_C-effctor"/>
</dbReference>
<dbReference type="Pfam" id="PF00196">
    <property type="entry name" value="GerE"/>
    <property type="match status" value="1"/>
</dbReference>
<dbReference type="PRINTS" id="PR00038">
    <property type="entry name" value="HTHLUXR"/>
</dbReference>
<feature type="domain" description="HTH luxR-type" evidence="4">
    <location>
        <begin position="259"/>
        <end position="324"/>
    </location>
</feature>
<dbReference type="InterPro" id="IPR000792">
    <property type="entry name" value="Tscrpt_reg_LuxR_C"/>
</dbReference>
<dbReference type="GO" id="GO:0003677">
    <property type="term" value="F:DNA binding"/>
    <property type="evidence" value="ECO:0007669"/>
    <property type="project" value="UniProtKB-KW"/>
</dbReference>
<dbReference type="RefSeq" id="WP_126607595.1">
    <property type="nucleotide sequence ID" value="NZ_AP025147.1"/>
</dbReference>
<organism evidence="5 6">
    <name type="scientific">Vibrio penaeicida</name>
    <dbReference type="NCBI Taxonomy" id="104609"/>
    <lineage>
        <taxon>Bacteria</taxon>
        <taxon>Pseudomonadati</taxon>
        <taxon>Pseudomonadota</taxon>
        <taxon>Gammaproteobacteria</taxon>
        <taxon>Vibrionales</taxon>
        <taxon>Vibrionaceae</taxon>
        <taxon>Vibrio</taxon>
    </lineage>
</organism>
<keyword evidence="3" id="KW-0804">Transcription</keyword>
<proteinExistence type="predicted"/>
<evidence type="ECO:0000313" key="5">
    <source>
        <dbReference type="EMBL" id="GLQ71556.1"/>
    </source>
</evidence>
<dbReference type="CDD" id="cd06170">
    <property type="entry name" value="LuxR_C_like"/>
    <property type="match status" value="1"/>
</dbReference>
<dbReference type="SUPFAM" id="SSF46894">
    <property type="entry name" value="C-terminal effector domain of the bipartite response regulators"/>
    <property type="match status" value="1"/>
</dbReference>
<dbReference type="PROSITE" id="PS00622">
    <property type="entry name" value="HTH_LUXR_1"/>
    <property type="match status" value="1"/>
</dbReference>
<dbReference type="PROSITE" id="PS50043">
    <property type="entry name" value="HTH_LUXR_2"/>
    <property type="match status" value="1"/>
</dbReference>
<evidence type="ECO:0000259" key="4">
    <source>
        <dbReference type="PROSITE" id="PS50043"/>
    </source>
</evidence>
<dbReference type="PANTHER" id="PTHR44688">
    <property type="entry name" value="DNA-BINDING TRANSCRIPTIONAL ACTIVATOR DEVR_DOSR"/>
    <property type="match status" value="1"/>
</dbReference>
<evidence type="ECO:0000256" key="2">
    <source>
        <dbReference type="ARBA" id="ARBA00023125"/>
    </source>
</evidence>
<accession>A0AAV5NLR5</accession>
<dbReference type="PANTHER" id="PTHR44688:SF16">
    <property type="entry name" value="DNA-BINDING TRANSCRIPTIONAL ACTIVATOR DEVR_DOSR"/>
    <property type="match status" value="1"/>
</dbReference>
<evidence type="ECO:0000313" key="6">
    <source>
        <dbReference type="Proteomes" id="UP001156690"/>
    </source>
</evidence>
<gene>
    <name evidence="5" type="ORF">GCM10007932_09160</name>
</gene>
<comment type="caution">
    <text evidence="5">The sequence shown here is derived from an EMBL/GenBank/DDBJ whole genome shotgun (WGS) entry which is preliminary data.</text>
</comment>
<dbReference type="InterPro" id="IPR036388">
    <property type="entry name" value="WH-like_DNA-bd_sf"/>
</dbReference>
<dbReference type="AlphaFoldDB" id="A0AAV5NLR5"/>
<dbReference type="Gene3D" id="1.10.10.10">
    <property type="entry name" value="Winged helix-like DNA-binding domain superfamily/Winged helix DNA-binding domain"/>
    <property type="match status" value="1"/>
</dbReference>